<dbReference type="InterPro" id="IPR003593">
    <property type="entry name" value="AAA+_ATPase"/>
</dbReference>
<dbReference type="InterPro" id="IPR017666">
    <property type="entry name" value="AminoethylPonate_ABC_PhnT2"/>
</dbReference>
<dbReference type="InterPro" id="IPR050093">
    <property type="entry name" value="ABC_SmlMolc_Importer"/>
</dbReference>
<dbReference type="OrthoDB" id="5298774at2"/>
<dbReference type="FunFam" id="3.40.50.300:FF:000425">
    <property type="entry name" value="Probable ABC transporter, ATP-binding subunit"/>
    <property type="match status" value="1"/>
</dbReference>
<dbReference type="InterPro" id="IPR008995">
    <property type="entry name" value="Mo/tungstate-bd_C_term_dom"/>
</dbReference>
<dbReference type="InterPro" id="IPR012340">
    <property type="entry name" value="NA-bd_OB-fold"/>
</dbReference>
<dbReference type="GO" id="GO:0016887">
    <property type="term" value="F:ATP hydrolysis activity"/>
    <property type="evidence" value="ECO:0007669"/>
    <property type="project" value="InterPro"/>
</dbReference>
<comment type="caution">
    <text evidence="9">The sequence shown here is derived from an EMBL/GenBank/DDBJ whole genome shotgun (WGS) entry which is preliminary data.</text>
</comment>
<dbReference type="Pfam" id="PF08402">
    <property type="entry name" value="TOBE_2"/>
    <property type="match status" value="1"/>
</dbReference>
<evidence type="ECO:0000256" key="1">
    <source>
        <dbReference type="ARBA" id="ARBA00022448"/>
    </source>
</evidence>
<reference evidence="11 12" key="1">
    <citation type="submission" date="2016-04" db="EMBL/GenBank/DDBJ databases">
        <title>Reclassification of Paraburkholderia panaciterrae (Farh et al. 2015) Dobritsa &amp; Samadpour 2016 as a later homotypic synonym of Paraburkholderia ginsengiterrae (Farh et al. 2015) Dobritsa &amp; Samadpour 2016.</title>
        <authorList>
            <person name="Dobritsa A.P."/>
            <person name="Kutumbaka K."/>
            <person name="Samadpour M."/>
        </authorList>
    </citation>
    <scope>NUCLEOTIDE SEQUENCE [LARGE SCALE GENOMIC DNA]</scope>
    <source>
        <strain evidence="9 12">DCY85</strain>
        <strain evidence="10 11">DCY85-1</strain>
    </source>
</reference>
<keyword evidence="11" id="KW-1185">Reference proteome</keyword>
<dbReference type="GO" id="GO:0022857">
    <property type="term" value="F:transmembrane transporter activity"/>
    <property type="evidence" value="ECO:0007669"/>
    <property type="project" value="InterPro"/>
</dbReference>
<dbReference type="Gene3D" id="2.40.50.100">
    <property type="match status" value="1"/>
</dbReference>
<dbReference type="Gene3D" id="3.40.50.300">
    <property type="entry name" value="P-loop containing nucleotide triphosphate hydrolases"/>
    <property type="match status" value="1"/>
</dbReference>
<evidence type="ECO:0000256" key="7">
    <source>
        <dbReference type="ARBA" id="ARBA00023136"/>
    </source>
</evidence>
<dbReference type="InterPro" id="IPR017871">
    <property type="entry name" value="ABC_transporter-like_CS"/>
</dbReference>
<dbReference type="STRING" id="1462993.A6V36_32770"/>
<dbReference type="SUPFAM" id="SSF50331">
    <property type="entry name" value="MOP-like"/>
    <property type="match status" value="1"/>
</dbReference>
<protein>
    <submittedName>
        <fullName evidence="9">Amino acid ABC transporter substrate-binding protein</fullName>
    </submittedName>
</protein>
<dbReference type="RefSeq" id="WP_064269400.1">
    <property type="nucleotide sequence ID" value="NZ_LXJZ01000183.1"/>
</dbReference>
<dbReference type="GO" id="GO:0015697">
    <property type="term" value="P:quaternary ammonium group transport"/>
    <property type="evidence" value="ECO:0007669"/>
    <property type="project" value="UniProtKB-ARBA"/>
</dbReference>
<dbReference type="NCBIfam" id="TIGR03265">
    <property type="entry name" value="PhnT2"/>
    <property type="match status" value="1"/>
</dbReference>
<keyword evidence="7" id="KW-0472">Membrane</keyword>
<dbReference type="SUPFAM" id="SSF52540">
    <property type="entry name" value="P-loop containing nucleoside triphosphate hydrolases"/>
    <property type="match status" value="1"/>
</dbReference>
<dbReference type="EMBL" id="LXJZ01000183">
    <property type="protein sequence ID" value="OAJ56850.1"/>
    <property type="molecule type" value="Genomic_DNA"/>
</dbReference>
<dbReference type="Gene3D" id="2.40.50.140">
    <property type="entry name" value="Nucleic acid-binding proteins"/>
    <property type="match status" value="1"/>
</dbReference>
<evidence type="ECO:0000256" key="6">
    <source>
        <dbReference type="ARBA" id="ARBA00022967"/>
    </source>
</evidence>
<feature type="domain" description="ABC transporter" evidence="8">
    <location>
        <begin position="5"/>
        <end position="235"/>
    </location>
</feature>
<evidence type="ECO:0000256" key="5">
    <source>
        <dbReference type="ARBA" id="ARBA00022840"/>
    </source>
</evidence>
<evidence type="ECO:0000256" key="3">
    <source>
        <dbReference type="ARBA" id="ARBA00022519"/>
    </source>
</evidence>
<dbReference type="GO" id="GO:0005524">
    <property type="term" value="F:ATP binding"/>
    <property type="evidence" value="ECO:0007669"/>
    <property type="project" value="UniProtKB-KW"/>
</dbReference>
<accession>A0A1A9N5A7</accession>
<dbReference type="SMART" id="SM00382">
    <property type="entry name" value="AAA"/>
    <property type="match status" value="1"/>
</dbReference>
<sequence length="363" mass="39997">MTAYLSVQRVYKRFNDTPVLEDINLGVKKGEMLCFLGPSGCGKTTLLRIIAGLETQSAGQIMQDGRDISRLPPQLRDYGIVFQSYALFPNLTIFDNVAYGLVNRRMKRAAIAERVNELLALVGLPDAQRKHPNQLSGGQQQRIALARALATSPGLLLLDEPLSALDARVRVRLRQEIRQLQQRLGVTTIMVTHDQEEALSMADRIVVMNHGVIEQIGTPLEIYREPASPFVADFIGKVNLIPAEVARDGSLKAGSVALRYGCGTQQAMPGSKVSAFVRPEDIHLSAPGSEADNLLPASVEKLEFLGAFCRVSFKVDGLGEQEIVADLSFHEMHRTRLQTGARFNLAINREHVCVFSAAKERLQ</sequence>
<keyword evidence="3" id="KW-0997">Cell inner membrane</keyword>
<evidence type="ECO:0000313" key="10">
    <source>
        <dbReference type="EMBL" id="OAJ56850.1"/>
    </source>
</evidence>
<evidence type="ECO:0000313" key="9">
    <source>
        <dbReference type="EMBL" id="OAJ56791.1"/>
    </source>
</evidence>
<evidence type="ECO:0000259" key="8">
    <source>
        <dbReference type="PROSITE" id="PS50893"/>
    </source>
</evidence>
<dbReference type="PANTHER" id="PTHR42781:SF5">
    <property type="entry name" value="PUTRESCINE TRANSPORT ATP-BINDING PROTEIN POTG"/>
    <property type="match status" value="1"/>
</dbReference>
<dbReference type="Proteomes" id="UP000077961">
    <property type="component" value="Unassembled WGS sequence"/>
</dbReference>
<evidence type="ECO:0000313" key="12">
    <source>
        <dbReference type="Proteomes" id="UP000078116"/>
    </source>
</evidence>
<evidence type="ECO:0000256" key="2">
    <source>
        <dbReference type="ARBA" id="ARBA00022475"/>
    </source>
</evidence>
<name>A0A1A9N5A7_9BURK</name>
<keyword evidence="6" id="KW-1278">Translocase</keyword>
<proteinExistence type="predicted"/>
<organism evidence="9 12">
    <name type="scientific">Paraburkholderia ginsengiterrae</name>
    <dbReference type="NCBI Taxonomy" id="1462993"/>
    <lineage>
        <taxon>Bacteria</taxon>
        <taxon>Pseudomonadati</taxon>
        <taxon>Pseudomonadota</taxon>
        <taxon>Betaproteobacteria</taxon>
        <taxon>Burkholderiales</taxon>
        <taxon>Burkholderiaceae</taxon>
        <taxon>Paraburkholderia</taxon>
    </lineage>
</organism>
<keyword evidence="4" id="KW-0547">Nucleotide-binding</keyword>
<dbReference type="GO" id="GO:0043190">
    <property type="term" value="C:ATP-binding cassette (ABC) transporter complex"/>
    <property type="evidence" value="ECO:0007669"/>
    <property type="project" value="InterPro"/>
</dbReference>
<keyword evidence="1" id="KW-0813">Transport</keyword>
<keyword evidence="2" id="KW-1003">Cell membrane</keyword>
<dbReference type="PANTHER" id="PTHR42781">
    <property type="entry name" value="SPERMIDINE/PUTRESCINE IMPORT ATP-BINDING PROTEIN POTA"/>
    <property type="match status" value="1"/>
</dbReference>
<gene>
    <name evidence="10" type="ORF">A6V36_32770</name>
    <name evidence="9" type="ORF">A6V37_30750</name>
</gene>
<dbReference type="PROSITE" id="PS50893">
    <property type="entry name" value="ABC_TRANSPORTER_2"/>
    <property type="match status" value="1"/>
</dbReference>
<keyword evidence="5" id="KW-0067">ATP-binding</keyword>
<dbReference type="EMBL" id="LXKA01000332">
    <property type="protein sequence ID" value="OAJ56791.1"/>
    <property type="molecule type" value="Genomic_DNA"/>
</dbReference>
<dbReference type="InterPro" id="IPR027417">
    <property type="entry name" value="P-loop_NTPase"/>
</dbReference>
<dbReference type="PROSITE" id="PS00211">
    <property type="entry name" value="ABC_TRANSPORTER_1"/>
    <property type="match status" value="1"/>
</dbReference>
<dbReference type="AlphaFoldDB" id="A0A1A9N5A7"/>
<dbReference type="Pfam" id="PF00005">
    <property type="entry name" value="ABC_tran"/>
    <property type="match status" value="1"/>
</dbReference>
<dbReference type="InterPro" id="IPR013611">
    <property type="entry name" value="Transp-assoc_OB_typ2"/>
</dbReference>
<evidence type="ECO:0000256" key="4">
    <source>
        <dbReference type="ARBA" id="ARBA00022741"/>
    </source>
</evidence>
<evidence type="ECO:0000313" key="11">
    <source>
        <dbReference type="Proteomes" id="UP000077961"/>
    </source>
</evidence>
<dbReference type="InterPro" id="IPR003439">
    <property type="entry name" value="ABC_transporter-like_ATP-bd"/>
</dbReference>
<dbReference type="Proteomes" id="UP000078116">
    <property type="component" value="Unassembled WGS sequence"/>
</dbReference>